<dbReference type="EMBL" id="QFPW01000002">
    <property type="protein sequence ID" value="PZQ51721.1"/>
    <property type="molecule type" value="Genomic_DNA"/>
</dbReference>
<evidence type="ECO:0000313" key="3">
    <source>
        <dbReference type="Proteomes" id="UP000249185"/>
    </source>
</evidence>
<dbReference type="Proteomes" id="UP000249185">
    <property type="component" value="Unassembled WGS sequence"/>
</dbReference>
<dbReference type="InterPro" id="IPR038694">
    <property type="entry name" value="DUF427_sf"/>
</dbReference>
<evidence type="ECO:0000313" key="2">
    <source>
        <dbReference type="EMBL" id="PZQ51721.1"/>
    </source>
</evidence>
<feature type="domain" description="DUF427" evidence="1">
    <location>
        <begin position="15"/>
        <end position="105"/>
    </location>
</feature>
<proteinExistence type="predicted"/>
<dbReference type="PANTHER" id="PTHR34310:SF9">
    <property type="entry name" value="BLR5716 PROTEIN"/>
    <property type="match status" value="1"/>
</dbReference>
<dbReference type="AlphaFoldDB" id="A0A2W5NE12"/>
<reference evidence="2 3" key="1">
    <citation type="submission" date="2017-08" db="EMBL/GenBank/DDBJ databases">
        <title>Infants hospitalized years apart are colonized by the same room-sourced microbial strains.</title>
        <authorList>
            <person name="Brooks B."/>
            <person name="Olm M.R."/>
            <person name="Firek B.A."/>
            <person name="Baker R."/>
            <person name="Thomas B.C."/>
            <person name="Morowitz M.J."/>
            <person name="Banfield J.F."/>
        </authorList>
    </citation>
    <scope>NUCLEOTIDE SEQUENCE [LARGE SCALE GENOMIC DNA]</scope>
    <source>
        <strain evidence="2">S2_005_002_R2_34</strain>
    </source>
</reference>
<dbReference type="Pfam" id="PF04248">
    <property type="entry name" value="NTP_transf_9"/>
    <property type="match status" value="1"/>
</dbReference>
<dbReference type="InterPro" id="IPR007361">
    <property type="entry name" value="DUF427"/>
</dbReference>
<protein>
    <recommendedName>
        <fullName evidence="1">DUF427 domain-containing protein</fullName>
    </recommendedName>
</protein>
<evidence type="ECO:0000259" key="1">
    <source>
        <dbReference type="Pfam" id="PF04248"/>
    </source>
</evidence>
<comment type="caution">
    <text evidence="2">The sequence shown here is derived from an EMBL/GenBank/DDBJ whole genome shotgun (WGS) entry which is preliminary data.</text>
</comment>
<gene>
    <name evidence="2" type="ORF">DI556_05480</name>
</gene>
<accession>A0A2W5NE12</accession>
<organism evidence="2 3">
    <name type="scientific">Rhodovulum sulfidophilum</name>
    <name type="common">Rhodobacter sulfidophilus</name>
    <dbReference type="NCBI Taxonomy" id="35806"/>
    <lineage>
        <taxon>Bacteria</taxon>
        <taxon>Pseudomonadati</taxon>
        <taxon>Pseudomonadota</taxon>
        <taxon>Alphaproteobacteria</taxon>
        <taxon>Rhodobacterales</taxon>
        <taxon>Paracoccaceae</taxon>
        <taxon>Rhodovulum</taxon>
    </lineage>
</organism>
<sequence>MTAKIRVQATEGDWVVRADGAVIGESTRALELIEENCAPVILFPREDLAMAFLEPSETTLPNAQKGMARYFNIVTKSRTIRDAAWTIETPTETVSRIAGYLAFQPNLVTLEEL</sequence>
<dbReference type="PANTHER" id="PTHR34310">
    <property type="entry name" value="DUF427 DOMAIN PROTEIN (AFU_ORTHOLOGUE AFUA_3G02220)"/>
    <property type="match status" value="1"/>
</dbReference>
<dbReference type="Gene3D" id="2.170.150.40">
    <property type="entry name" value="Domain of unknown function (DUF427)"/>
    <property type="match status" value="1"/>
</dbReference>
<name>A0A2W5NE12_RHOSU</name>